<evidence type="ECO:0000313" key="2">
    <source>
        <dbReference type="EMBL" id="KYQ73246.1"/>
    </source>
</evidence>
<gene>
    <name evidence="2" type="ORF">AZH43_07425</name>
</gene>
<dbReference type="RefSeq" id="WP_067666596.1">
    <property type="nucleotide sequence ID" value="NZ_CBCSIK010000008.1"/>
</dbReference>
<organism evidence="2 3">
    <name type="scientific">Acinetobacter pragensis</name>
    <dbReference type="NCBI Taxonomy" id="1806892"/>
    <lineage>
        <taxon>Bacteria</taxon>
        <taxon>Pseudomonadati</taxon>
        <taxon>Pseudomonadota</taxon>
        <taxon>Gammaproteobacteria</taxon>
        <taxon>Moraxellales</taxon>
        <taxon>Moraxellaceae</taxon>
        <taxon>Acinetobacter</taxon>
    </lineage>
</organism>
<feature type="compositionally biased region" description="Basic and acidic residues" evidence="1">
    <location>
        <begin position="92"/>
        <end position="109"/>
    </location>
</feature>
<sequence length="211" mass="22462">MTQANPNVPAEKAAAAKRRTARPKAAAATEVLVSADAEVQQELPQADAELLAADHSPATTEQLEKVDPVEKEEKDPDQETGHSLSSAETELLAEKQKSESADLSDKANDEVVSAPASVISEPSAALQKPSDNSESKAVATSKKTQASSQHRIYVTVKNMGMQAVFEPLSKTSIKPGESVVIGCKSNQFKSEVVNNLQQFIGLGKRLEIKNA</sequence>
<reference evidence="2 3" key="1">
    <citation type="submission" date="2016-03" db="EMBL/GenBank/DDBJ databases">
        <title>Acinetobacter genomospecies 28 strain ANC 4149.</title>
        <authorList>
            <person name="Radolfova-Krizova L."/>
            <person name="Nemec A."/>
        </authorList>
    </citation>
    <scope>NUCLEOTIDE SEQUENCE [LARGE SCALE GENOMIC DNA]</scope>
    <source>
        <strain evidence="2 3">ANC 4149</strain>
    </source>
</reference>
<feature type="region of interest" description="Disordered" evidence="1">
    <location>
        <begin position="1"/>
        <end position="26"/>
    </location>
</feature>
<evidence type="ECO:0000256" key="1">
    <source>
        <dbReference type="SAM" id="MobiDB-lite"/>
    </source>
</evidence>
<feature type="region of interest" description="Disordered" evidence="1">
    <location>
        <begin position="44"/>
        <end position="149"/>
    </location>
</feature>
<dbReference type="STRING" id="1806892.AZH43_07425"/>
<feature type="compositionally biased region" description="Low complexity" evidence="1">
    <location>
        <begin position="1"/>
        <end position="13"/>
    </location>
</feature>
<dbReference type="AlphaFoldDB" id="A0A151Y5H2"/>
<dbReference type="Proteomes" id="UP000076276">
    <property type="component" value="Unassembled WGS sequence"/>
</dbReference>
<evidence type="ECO:0000313" key="3">
    <source>
        <dbReference type="Proteomes" id="UP000076276"/>
    </source>
</evidence>
<dbReference type="OrthoDB" id="9955854at2"/>
<comment type="caution">
    <text evidence="2">The sequence shown here is derived from an EMBL/GenBank/DDBJ whole genome shotgun (WGS) entry which is preliminary data.</text>
</comment>
<keyword evidence="3" id="KW-1185">Reference proteome</keyword>
<dbReference type="EMBL" id="LUAW01000011">
    <property type="protein sequence ID" value="KYQ73246.1"/>
    <property type="molecule type" value="Genomic_DNA"/>
</dbReference>
<proteinExistence type="predicted"/>
<name>A0A151Y5H2_9GAMM</name>
<accession>A0A151Y5H2</accession>
<protein>
    <submittedName>
        <fullName evidence="2">Uncharacterized protein</fullName>
    </submittedName>
</protein>
<feature type="compositionally biased region" description="Basic and acidic residues" evidence="1">
    <location>
        <begin position="62"/>
        <end position="80"/>
    </location>
</feature>